<protein>
    <recommendedName>
        <fullName evidence="1">Helix-turn-helix domain-containing protein</fullName>
    </recommendedName>
</protein>
<dbReference type="Pfam" id="PF12728">
    <property type="entry name" value="HTH_17"/>
    <property type="match status" value="1"/>
</dbReference>
<reference evidence="3" key="1">
    <citation type="submission" date="2018-12" db="EMBL/GenBank/DDBJ databases">
        <title>Tengunoibacter tsumagoiensis gen. nov., sp. nov., Dictyobacter kobayashii sp. nov., D. alpinus sp. nov., and D. joshuensis sp. nov. and description of Dictyobacteraceae fam. nov. within the order Ktedonobacterales isolated from Tengu-no-mugimeshi.</title>
        <authorList>
            <person name="Wang C.M."/>
            <person name="Zheng Y."/>
            <person name="Sakai Y."/>
            <person name="Toyoda A."/>
            <person name="Minakuchi Y."/>
            <person name="Abe K."/>
            <person name="Yokota A."/>
            <person name="Yabe S."/>
        </authorList>
    </citation>
    <scope>NUCLEOTIDE SEQUENCE [LARGE SCALE GENOMIC DNA]</scope>
    <source>
        <strain evidence="3">Uno11</strain>
    </source>
</reference>
<keyword evidence="3" id="KW-1185">Reference proteome</keyword>
<sequence length="62" mass="7285">MAEAEESMLTVKQIAKKMTVDEKTVRNWILKGDLQAFNIGGRRPEYRIKPSDFEDFLNRKKI</sequence>
<organism evidence="2 3">
    <name type="scientific">Dictyobacter kobayashii</name>
    <dbReference type="NCBI Taxonomy" id="2014872"/>
    <lineage>
        <taxon>Bacteria</taxon>
        <taxon>Bacillati</taxon>
        <taxon>Chloroflexota</taxon>
        <taxon>Ktedonobacteria</taxon>
        <taxon>Ktedonobacterales</taxon>
        <taxon>Dictyobacteraceae</taxon>
        <taxon>Dictyobacter</taxon>
    </lineage>
</organism>
<evidence type="ECO:0000313" key="3">
    <source>
        <dbReference type="Proteomes" id="UP000287188"/>
    </source>
</evidence>
<gene>
    <name evidence="2" type="ORF">KDK_14650</name>
</gene>
<dbReference type="InterPro" id="IPR009061">
    <property type="entry name" value="DNA-bd_dom_put_sf"/>
</dbReference>
<dbReference type="AlphaFoldDB" id="A0A402AEZ1"/>
<feature type="domain" description="Helix-turn-helix" evidence="1">
    <location>
        <begin position="8"/>
        <end position="60"/>
    </location>
</feature>
<dbReference type="NCBIfam" id="TIGR01764">
    <property type="entry name" value="excise"/>
    <property type="match status" value="1"/>
</dbReference>
<comment type="caution">
    <text evidence="2">The sequence shown here is derived from an EMBL/GenBank/DDBJ whole genome shotgun (WGS) entry which is preliminary data.</text>
</comment>
<dbReference type="GO" id="GO:0003677">
    <property type="term" value="F:DNA binding"/>
    <property type="evidence" value="ECO:0007669"/>
    <property type="project" value="InterPro"/>
</dbReference>
<dbReference type="EMBL" id="BIFS01000001">
    <property type="protein sequence ID" value="GCE17665.1"/>
    <property type="molecule type" value="Genomic_DNA"/>
</dbReference>
<dbReference type="Proteomes" id="UP000287188">
    <property type="component" value="Unassembled WGS sequence"/>
</dbReference>
<name>A0A402AEZ1_9CHLR</name>
<dbReference type="InterPro" id="IPR041657">
    <property type="entry name" value="HTH_17"/>
</dbReference>
<evidence type="ECO:0000313" key="2">
    <source>
        <dbReference type="EMBL" id="GCE17665.1"/>
    </source>
</evidence>
<dbReference type="RefSeq" id="WP_218031772.1">
    <property type="nucleotide sequence ID" value="NZ_BIFS01000001.1"/>
</dbReference>
<proteinExistence type="predicted"/>
<evidence type="ECO:0000259" key="1">
    <source>
        <dbReference type="Pfam" id="PF12728"/>
    </source>
</evidence>
<accession>A0A402AEZ1</accession>
<dbReference type="SUPFAM" id="SSF46955">
    <property type="entry name" value="Putative DNA-binding domain"/>
    <property type="match status" value="1"/>
</dbReference>
<dbReference type="InterPro" id="IPR010093">
    <property type="entry name" value="SinI_DNA-bd"/>
</dbReference>